<reference evidence="5" key="1">
    <citation type="submission" date="2021-01" db="EMBL/GenBank/DDBJ databases">
        <authorList>
            <person name="Corre E."/>
            <person name="Pelletier E."/>
            <person name="Niang G."/>
            <person name="Scheremetjew M."/>
            <person name="Finn R."/>
            <person name="Kale V."/>
            <person name="Holt S."/>
            <person name="Cochrane G."/>
            <person name="Meng A."/>
            <person name="Brown T."/>
            <person name="Cohen L."/>
        </authorList>
    </citation>
    <scope>NUCLEOTIDE SEQUENCE</scope>
    <source>
        <strain evidence="5">CCMP 769</strain>
    </source>
</reference>
<feature type="region of interest" description="Disordered" evidence="3">
    <location>
        <begin position="1"/>
        <end position="35"/>
    </location>
</feature>
<name>A0A7S3A1U5_9RHOD</name>
<evidence type="ECO:0000313" key="5">
    <source>
        <dbReference type="EMBL" id="CAE0059019.1"/>
    </source>
</evidence>
<keyword evidence="2" id="KW-0539">Nucleus</keyword>
<sequence length="206" mass="23373">MQVMRTPGTLDWGMQTPRGADSPSPWLGERKGQADELKSEFQKLFTPSIFASMHGTTPMIGEDPSLQEVPSFGMRMNRIDSQPSLPELSGIVPFPAPSKSQTVPKVVKKRERKPVEDPAPVETKPVDPSKLEYMRLHKKKLREAAIIRFKQKREERKLGVKKVRYQCRKQIADSRPRVKGRFVSKEKQASPSLVAIDYLAKATFED</sequence>
<gene>
    <name evidence="5" type="ORF">RMAR00112_LOCUS27084</name>
</gene>
<evidence type="ECO:0000256" key="3">
    <source>
        <dbReference type="SAM" id="MobiDB-lite"/>
    </source>
</evidence>
<evidence type="ECO:0000256" key="2">
    <source>
        <dbReference type="ARBA" id="ARBA00023242"/>
    </source>
</evidence>
<dbReference type="PANTHER" id="PTHR31319:SF77">
    <property type="entry name" value="ZINC FINGER PROTEIN CONSTANS-LIKE 4"/>
    <property type="match status" value="1"/>
</dbReference>
<dbReference type="GO" id="GO:0005634">
    <property type="term" value="C:nucleus"/>
    <property type="evidence" value="ECO:0007669"/>
    <property type="project" value="UniProtKB-SubCell"/>
</dbReference>
<accession>A0A7S3A1U5</accession>
<protein>
    <recommendedName>
        <fullName evidence="4">CCT domain-containing protein</fullName>
    </recommendedName>
</protein>
<feature type="region of interest" description="Disordered" evidence="3">
    <location>
        <begin position="77"/>
        <end position="128"/>
    </location>
</feature>
<dbReference type="Pfam" id="PF06203">
    <property type="entry name" value="CCT"/>
    <property type="match status" value="1"/>
</dbReference>
<dbReference type="PANTHER" id="PTHR31319">
    <property type="entry name" value="ZINC FINGER PROTEIN CONSTANS-LIKE 4"/>
    <property type="match status" value="1"/>
</dbReference>
<proteinExistence type="predicted"/>
<dbReference type="PROSITE" id="PS51017">
    <property type="entry name" value="CCT"/>
    <property type="match status" value="1"/>
</dbReference>
<dbReference type="InterPro" id="IPR045281">
    <property type="entry name" value="CONSTANS-like"/>
</dbReference>
<organism evidence="5">
    <name type="scientific">Rhodosorus marinus</name>
    <dbReference type="NCBI Taxonomy" id="101924"/>
    <lineage>
        <taxon>Eukaryota</taxon>
        <taxon>Rhodophyta</taxon>
        <taxon>Stylonematophyceae</taxon>
        <taxon>Stylonematales</taxon>
        <taxon>Stylonemataceae</taxon>
        <taxon>Rhodosorus</taxon>
    </lineage>
</organism>
<evidence type="ECO:0000259" key="4">
    <source>
        <dbReference type="PROSITE" id="PS51017"/>
    </source>
</evidence>
<evidence type="ECO:0000256" key="1">
    <source>
        <dbReference type="ARBA" id="ARBA00004123"/>
    </source>
</evidence>
<feature type="domain" description="CCT" evidence="4">
    <location>
        <begin position="142"/>
        <end position="185"/>
    </location>
</feature>
<dbReference type="AlphaFoldDB" id="A0A7S3A1U5"/>
<dbReference type="InterPro" id="IPR010402">
    <property type="entry name" value="CCT_domain"/>
</dbReference>
<dbReference type="EMBL" id="HBHW01035258">
    <property type="protein sequence ID" value="CAE0059019.1"/>
    <property type="molecule type" value="Transcribed_RNA"/>
</dbReference>
<comment type="subcellular location">
    <subcellularLocation>
        <location evidence="1">Nucleus</location>
    </subcellularLocation>
</comment>